<accession>A0A0J6FCZ1</accession>
<reference evidence="1 2" key="1">
    <citation type="submission" date="2007-06" db="EMBL/GenBank/DDBJ databases">
        <title>The Genome Sequence of Coccidioides posadasii RMSCC_3488.</title>
        <authorList>
            <consortium name="Coccidioides Genome Resources Consortium"/>
            <consortium name="The Broad Institute Genome Sequencing Platform"/>
            <person name="Henn M.R."/>
            <person name="Sykes S."/>
            <person name="Young S."/>
            <person name="Jaffe D."/>
            <person name="Berlin A."/>
            <person name="Alvarez P."/>
            <person name="Butler J."/>
            <person name="Gnerre S."/>
            <person name="Grabherr M."/>
            <person name="Mauceli E."/>
            <person name="Brockman W."/>
            <person name="Kodira C."/>
            <person name="Alvarado L."/>
            <person name="Zeng Q."/>
            <person name="Crawford M."/>
            <person name="Antoine C."/>
            <person name="Devon K."/>
            <person name="Galgiani J."/>
            <person name="Orsborn K."/>
            <person name="Lewis M.L."/>
            <person name="Nusbaum C."/>
            <person name="Galagan J."/>
            <person name="Birren B."/>
        </authorList>
    </citation>
    <scope>NUCLEOTIDE SEQUENCE [LARGE SCALE GENOMIC DNA]</scope>
    <source>
        <strain evidence="1 2">RMSCC 3488</strain>
    </source>
</reference>
<sequence>MVSFFMEIFPFGKPYGGLEWASVYKNILEYKERILMPLGHGRSCRFSPEGPNDLLRHSRGEKNIEVQATSVQTPLNMPVQVNWLNQDDAGAPNQDLHPQCLSHTEEEPPKPEFIASITLLFVSDDTQI</sequence>
<protein>
    <submittedName>
        <fullName evidence="1">Uncharacterized protein</fullName>
    </submittedName>
</protein>
<evidence type="ECO:0000313" key="2">
    <source>
        <dbReference type="Proteomes" id="UP000054567"/>
    </source>
</evidence>
<dbReference type="AlphaFoldDB" id="A0A0J6FCZ1"/>
<organism evidence="1 2">
    <name type="scientific">Coccidioides posadasii RMSCC 3488</name>
    <dbReference type="NCBI Taxonomy" id="454284"/>
    <lineage>
        <taxon>Eukaryota</taxon>
        <taxon>Fungi</taxon>
        <taxon>Dikarya</taxon>
        <taxon>Ascomycota</taxon>
        <taxon>Pezizomycotina</taxon>
        <taxon>Eurotiomycetes</taxon>
        <taxon>Eurotiomycetidae</taxon>
        <taxon>Onygenales</taxon>
        <taxon>Onygenaceae</taxon>
        <taxon>Coccidioides</taxon>
    </lineage>
</organism>
<reference evidence="2" key="3">
    <citation type="journal article" date="2010" name="Genome Res.">
        <title>Population genomic sequencing of Coccidioides fungi reveals recent hybridization and transposon control.</title>
        <authorList>
            <person name="Neafsey D.E."/>
            <person name="Barker B.M."/>
            <person name="Sharpton T.J."/>
            <person name="Stajich J.E."/>
            <person name="Park D.J."/>
            <person name="Whiston E."/>
            <person name="Hung C.-Y."/>
            <person name="McMahan C."/>
            <person name="White J."/>
            <person name="Sykes S."/>
            <person name="Heiman D."/>
            <person name="Young S."/>
            <person name="Zeng Q."/>
            <person name="Abouelleil A."/>
            <person name="Aftuck L."/>
            <person name="Bessette D."/>
            <person name="Brown A."/>
            <person name="FitzGerald M."/>
            <person name="Lui A."/>
            <person name="Macdonald J.P."/>
            <person name="Priest M."/>
            <person name="Orbach M.J."/>
            <person name="Galgiani J.N."/>
            <person name="Kirkland T.N."/>
            <person name="Cole G.T."/>
            <person name="Birren B.W."/>
            <person name="Henn M.R."/>
            <person name="Taylor J.W."/>
            <person name="Rounsley S.D."/>
        </authorList>
    </citation>
    <scope>NUCLEOTIDE SEQUENCE [LARGE SCALE GENOMIC DNA]</scope>
    <source>
        <strain evidence="2">RMSCC 3488</strain>
    </source>
</reference>
<dbReference type="Proteomes" id="UP000054567">
    <property type="component" value="Unassembled WGS sequence"/>
</dbReference>
<name>A0A0J6FCZ1_COCPO</name>
<proteinExistence type="predicted"/>
<dbReference type="EMBL" id="DS268110">
    <property type="protein sequence ID" value="KMM66749.1"/>
    <property type="molecule type" value="Genomic_DNA"/>
</dbReference>
<evidence type="ECO:0000313" key="1">
    <source>
        <dbReference type="EMBL" id="KMM66749.1"/>
    </source>
</evidence>
<dbReference type="VEuPathDB" id="FungiDB:CPAG_03087"/>
<reference evidence="2" key="2">
    <citation type="journal article" date="2009" name="Genome Res.">
        <title>Comparative genomic analyses of the human fungal pathogens Coccidioides and their relatives.</title>
        <authorList>
            <person name="Sharpton T.J."/>
            <person name="Stajich J.E."/>
            <person name="Rounsley S.D."/>
            <person name="Gardner M.J."/>
            <person name="Wortman J.R."/>
            <person name="Jordar V.S."/>
            <person name="Maiti R."/>
            <person name="Kodira C.D."/>
            <person name="Neafsey D.E."/>
            <person name="Zeng Q."/>
            <person name="Hung C.-Y."/>
            <person name="McMahan C."/>
            <person name="Muszewska A."/>
            <person name="Grynberg M."/>
            <person name="Mandel M.A."/>
            <person name="Kellner E.M."/>
            <person name="Barker B.M."/>
            <person name="Galgiani J.N."/>
            <person name="Orbach M.J."/>
            <person name="Kirkland T.N."/>
            <person name="Cole G.T."/>
            <person name="Henn M.R."/>
            <person name="Birren B.W."/>
            <person name="Taylor J.W."/>
        </authorList>
    </citation>
    <scope>NUCLEOTIDE SEQUENCE [LARGE SCALE GENOMIC DNA]</scope>
    <source>
        <strain evidence="2">RMSCC 3488</strain>
    </source>
</reference>
<gene>
    <name evidence="1" type="ORF">CPAG_03087</name>
</gene>